<dbReference type="InterPro" id="IPR017972">
    <property type="entry name" value="Cyt_P450_CS"/>
</dbReference>
<evidence type="ECO:0000313" key="6">
    <source>
        <dbReference type="Proteomes" id="UP000268727"/>
    </source>
</evidence>
<evidence type="ECO:0000256" key="4">
    <source>
        <dbReference type="RuleBase" id="RU000461"/>
    </source>
</evidence>
<dbReference type="InterPro" id="IPR002401">
    <property type="entry name" value="Cyt_P450_E_grp-I"/>
</dbReference>
<dbReference type="GO" id="GO:0016705">
    <property type="term" value="F:oxidoreductase activity, acting on paired donors, with incorporation or reduction of molecular oxygen"/>
    <property type="evidence" value="ECO:0007669"/>
    <property type="project" value="InterPro"/>
</dbReference>
<dbReference type="Proteomes" id="UP000268727">
    <property type="component" value="Unassembled WGS sequence"/>
</dbReference>
<organism evidence="5 6">
    <name type="scientific">Saccharothrix texasensis</name>
    <dbReference type="NCBI Taxonomy" id="103734"/>
    <lineage>
        <taxon>Bacteria</taxon>
        <taxon>Bacillati</taxon>
        <taxon>Actinomycetota</taxon>
        <taxon>Actinomycetes</taxon>
        <taxon>Pseudonocardiales</taxon>
        <taxon>Pseudonocardiaceae</taxon>
        <taxon>Saccharothrix</taxon>
    </lineage>
</organism>
<gene>
    <name evidence="5" type="ORF">EDD40_0040</name>
</gene>
<keyword evidence="6" id="KW-1185">Reference proteome</keyword>
<dbReference type="GO" id="GO:0005506">
    <property type="term" value="F:iron ion binding"/>
    <property type="evidence" value="ECO:0007669"/>
    <property type="project" value="InterPro"/>
</dbReference>
<dbReference type="PROSITE" id="PS00086">
    <property type="entry name" value="CYTOCHROME_P450"/>
    <property type="match status" value="1"/>
</dbReference>
<reference evidence="5 6" key="1">
    <citation type="submission" date="2018-11" db="EMBL/GenBank/DDBJ databases">
        <title>Sequencing the genomes of 1000 actinobacteria strains.</title>
        <authorList>
            <person name="Klenk H.-P."/>
        </authorList>
    </citation>
    <scope>NUCLEOTIDE SEQUENCE [LARGE SCALE GENOMIC DNA]</scope>
    <source>
        <strain evidence="5 6">DSM 44231</strain>
    </source>
</reference>
<comment type="caution">
    <text evidence="5">The sequence shown here is derived from an EMBL/GenBank/DDBJ whole genome shotgun (WGS) entry which is preliminary data.</text>
</comment>
<dbReference type="PRINTS" id="PR00463">
    <property type="entry name" value="EP450I"/>
</dbReference>
<dbReference type="EMBL" id="RJKM01000001">
    <property type="protein sequence ID" value="ROP34836.1"/>
    <property type="molecule type" value="Genomic_DNA"/>
</dbReference>
<dbReference type="Gene3D" id="1.10.630.10">
    <property type="entry name" value="Cytochrome P450"/>
    <property type="match status" value="1"/>
</dbReference>
<evidence type="ECO:0000313" key="5">
    <source>
        <dbReference type="EMBL" id="ROP34836.1"/>
    </source>
</evidence>
<comment type="cofactor">
    <cofactor evidence="1 3">
        <name>heme</name>
        <dbReference type="ChEBI" id="CHEBI:30413"/>
    </cofactor>
</comment>
<evidence type="ECO:0000256" key="2">
    <source>
        <dbReference type="ARBA" id="ARBA00010617"/>
    </source>
</evidence>
<dbReference type="GO" id="GO:0020037">
    <property type="term" value="F:heme binding"/>
    <property type="evidence" value="ECO:0007669"/>
    <property type="project" value="InterPro"/>
</dbReference>
<dbReference type="InterPro" id="IPR036396">
    <property type="entry name" value="Cyt_P450_sf"/>
</dbReference>
<evidence type="ECO:0000256" key="1">
    <source>
        <dbReference type="ARBA" id="ARBA00001971"/>
    </source>
</evidence>
<comment type="similarity">
    <text evidence="2 4">Belongs to the cytochrome P450 family.</text>
</comment>
<dbReference type="RefSeq" id="WP_211348024.1">
    <property type="nucleotide sequence ID" value="NZ_RJKM01000001.1"/>
</dbReference>
<name>A0A3N1GXK5_9PSEU</name>
<keyword evidence="3 4" id="KW-0479">Metal-binding</keyword>
<keyword evidence="4" id="KW-0560">Oxidoreductase</keyword>
<proteinExistence type="inferred from homology"/>
<dbReference type="GO" id="GO:0004497">
    <property type="term" value="F:monooxygenase activity"/>
    <property type="evidence" value="ECO:0007669"/>
    <property type="project" value="UniProtKB-KW"/>
</dbReference>
<keyword evidence="3 4" id="KW-0349">Heme</keyword>
<dbReference type="PRINTS" id="PR00385">
    <property type="entry name" value="P450"/>
</dbReference>
<dbReference type="AlphaFoldDB" id="A0A3N1GXK5"/>
<dbReference type="InterPro" id="IPR050121">
    <property type="entry name" value="Cytochrome_P450_monoxygenase"/>
</dbReference>
<evidence type="ECO:0000256" key="3">
    <source>
        <dbReference type="PIRSR" id="PIRSR602401-1"/>
    </source>
</evidence>
<protein>
    <submittedName>
        <fullName evidence="5">Cytochrome P450</fullName>
    </submittedName>
</protein>
<feature type="binding site" description="axial binding residue" evidence="3">
    <location>
        <position position="342"/>
    </location>
    <ligand>
        <name>heme</name>
        <dbReference type="ChEBI" id="CHEBI:30413"/>
    </ligand>
    <ligandPart>
        <name>Fe</name>
        <dbReference type="ChEBI" id="CHEBI:18248"/>
    </ligandPart>
</feature>
<dbReference type="SUPFAM" id="SSF48264">
    <property type="entry name" value="Cytochrome P450"/>
    <property type="match status" value="1"/>
</dbReference>
<accession>A0A3N1GXK5</accession>
<dbReference type="PANTHER" id="PTHR24305:SF166">
    <property type="entry name" value="CYTOCHROME P450 12A4, MITOCHONDRIAL-RELATED"/>
    <property type="match status" value="1"/>
</dbReference>
<dbReference type="PANTHER" id="PTHR24305">
    <property type="entry name" value="CYTOCHROME P450"/>
    <property type="match status" value="1"/>
</dbReference>
<dbReference type="InterPro" id="IPR001128">
    <property type="entry name" value="Cyt_P450"/>
</dbReference>
<sequence>MELLALVQRLGPVASFPFKGEQVLLASSPEAVRHVLARHPDRYAKRSPRTRFLLGEGIIPASGESWLRQRRTLRPHFVPRALGRYEEAMRGATEDVARRWARSAALGRPRDIGTDLRRYSLDVIWRCLTGAAGDEATYRDLDTVNAVFNAVPALPGKNPELPPDVVAGIATVHGVVDRAIRDARHDDRVDLWLPMLLSTPGLDDRAVRDQVLNLVVAGYETTGHTLLWIFTLLDRHPRERDRVLAAGPPGSPARTAALRALVDEALRLYPVAWLLRRNALSDDVLCGYRVDAGTAVMMSPYLTQRDPALWPEPERFAPERFTGRRPARPGAYFPFGTGARACLGTQFAHRETAILLDRLLTDFDVRLHRVPEPVFGLTIHPDDALPATLTAASVT</sequence>
<keyword evidence="3 4" id="KW-0408">Iron</keyword>
<keyword evidence="4" id="KW-0503">Monooxygenase</keyword>
<dbReference type="Pfam" id="PF00067">
    <property type="entry name" value="p450"/>
    <property type="match status" value="1"/>
</dbReference>